<keyword evidence="2" id="KW-0662">Pyridine nucleotide biosynthesis</keyword>
<dbReference type="EC" id="3.5.1.19" evidence="6"/>
<evidence type="ECO:0000256" key="1">
    <source>
        <dbReference type="ARBA" id="ARBA00006336"/>
    </source>
</evidence>
<dbReference type="Gene3D" id="3.40.50.850">
    <property type="entry name" value="Isochorismatase-like"/>
    <property type="match status" value="1"/>
</dbReference>
<dbReference type="GO" id="GO:0008936">
    <property type="term" value="F:nicotinamidase activity"/>
    <property type="evidence" value="ECO:0007669"/>
    <property type="project" value="UniProtKB-EC"/>
</dbReference>
<dbReference type="Proteomes" id="UP000032250">
    <property type="component" value="Unassembled WGS sequence"/>
</dbReference>
<reference evidence="9 10" key="1">
    <citation type="submission" date="2014-06" db="EMBL/GenBank/DDBJ databases">
        <title>Genome characterization of distinct group I Clostridium botulinum lineages.</title>
        <authorList>
            <person name="Giordani F."/>
            <person name="Anselmo A."/>
            <person name="Fillo S."/>
            <person name="Palozzi A.M."/>
            <person name="Fortunato A."/>
            <person name="Gentile B."/>
            <person name="Ciammaruconi A."/>
            <person name="Anniballi F."/>
            <person name="De Medici D."/>
            <person name="Lista F."/>
        </authorList>
    </citation>
    <scope>NUCLEOTIDE SEQUENCE [LARGE SCALE GENOMIC DNA]</scope>
    <source>
        <strain evidence="9 10">B2 450</strain>
    </source>
</reference>
<dbReference type="EMBL" id="JXSU01000007">
    <property type="protein sequence ID" value="KIS23127.1"/>
    <property type="molecule type" value="Genomic_DNA"/>
</dbReference>
<gene>
    <name evidence="9" type="ORF">N495_05860</name>
</gene>
<organism evidence="9 10">
    <name type="scientific">Clostridium botulinum B2 450</name>
    <dbReference type="NCBI Taxonomy" id="1379739"/>
    <lineage>
        <taxon>Bacteria</taxon>
        <taxon>Bacillati</taxon>
        <taxon>Bacillota</taxon>
        <taxon>Clostridia</taxon>
        <taxon>Eubacteriales</taxon>
        <taxon>Clostridiaceae</taxon>
        <taxon>Clostridium</taxon>
    </lineage>
</organism>
<dbReference type="InterPro" id="IPR000868">
    <property type="entry name" value="Isochorismatase-like_dom"/>
</dbReference>
<protein>
    <recommendedName>
        <fullName evidence="6">nicotinamidase</fullName>
        <ecNumber evidence="6">3.5.1.19</ecNumber>
    </recommendedName>
    <alternativeName>
        <fullName evidence="7">Nicotinamide deamidase</fullName>
    </alternativeName>
</protein>
<evidence type="ECO:0000256" key="5">
    <source>
        <dbReference type="ARBA" id="ARBA00037900"/>
    </source>
</evidence>
<comment type="similarity">
    <text evidence="1">Belongs to the isochorismatase family.</text>
</comment>
<evidence type="ECO:0000256" key="3">
    <source>
        <dbReference type="ARBA" id="ARBA00022723"/>
    </source>
</evidence>
<dbReference type="RefSeq" id="WP_003487225.1">
    <property type="nucleotide sequence ID" value="NZ_JXSU01000007.1"/>
</dbReference>
<sequence length="186" mass="21225">MFKSILIIDCQNDFISGSLACDNGELAVKNIINLLNINKDLKVFYSLDWHSENNKSFKINGGIWPVHCVADRFGAKLEKSFYKELQHKNHSPNNKKILFSKGKNDYIEEYSAYEGENILGNKINEVLDKDVIVCGIASEFCVKETVEDLIRNGFNVELYVDGVGYVNKKEHEKTLNNLRKQGAKFI</sequence>
<dbReference type="SUPFAM" id="SSF52499">
    <property type="entry name" value="Isochorismatase-like hydrolases"/>
    <property type="match status" value="1"/>
</dbReference>
<evidence type="ECO:0000259" key="8">
    <source>
        <dbReference type="Pfam" id="PF00857"/>
    </source>
</evidence>
<keyword evidence="4" id="KW-0378">Hydrolase</keyword>
<evidence type="ECO:0000256" key="2">
    <source>
        <dbReference type="ARBA" id="ARBA00022642"/>
    </source>
</evidence>
<dbReference type="GO" id="GO:0046872">
    <property type="term" value="F:metal ion binding"/>
    <property type="evidence" value="ECO:0007669"/>
    <property type="project" value="UniProtKB-KW"/>
</dbReference>
<dbReference type="GO" id="GO:0019363">
    <property type="term" value="P:pyridine nucleotide biosynthetic process"/>
    <property type="evidence" value="ECO:0007669"/>
    <property type="project" value="UniProtKB-KW"/>
</dbReference>
<dbReference type="InterPro" id="IPR052347">
    <property type="entry name" value="Isochorismatase_Nicotinamidase"/>
</dbReference>
<feature type="domain" description="Isochorismatase-like" evidence="8">
    <location>
        <begin position="5"/>
        <end position="185"/>
    </location>
</feature>
<evidence type="ECO:0000313" key="9">
    <source>
        <dbReference type="EMBL" id="KIS23127.1"/>
    </source>
</evidence>
<name>A0A0D1BTP0_CLOBO</name>
<dbReference type="PATRIC" id="fig|1379739.3.peg.1501"/>
<dbReference type="PANTHER" id="PTHR11080:SF2">
    <property type="entry name" value="LD05707P"/>
    <property type="match status" value="1"/>
</dbReference>
<dbReference type="Pfam" id="PF00857">
    <property type="entry name" value="Isochorismatase"/>
    <property type="match status" value="1"/>
</dbReference>
<evidence type="ECO:0000313" key="10">
    <source>
        <dbReference type="Proteomes" id="UP000032250"/>
    </source>
</evidence>
<dbReference type="PANTHER" id="PTHR11080">
    <property type="entry name" value="PYRAZINAMIDASE/NICOTINAMIDASE"/>
    <property type="match status" value="1"/>
</dbReference>
<dbReference type="HOGENOM" id="CLU_068979_13_1_9"/>
<evidence type="ECO:0000256" key="6">
    <source>
        <dbReference type="ARBA" id="ARBA00039017"/>
    </source>
</evidence>
<comment type="pathway">
    <text evidence="5">Cofactor biosynthesis; nicotinate biosynthesis; nicotinate from nicotinamide: step 1/1.</text>
</comment>
<proteinExistence type="inferred from homology"/>
<evidence type="ECO:0000256" key="7">
    <source>
        <dbReference type="ARBA" id="ARBA00043224"/>
    </source>
</evidence>
<accession>A0A0D1BTP0</accession>
<comment type="caution">
    <text evidence="9">The sequence shown here is derived from an EMBL/GenBank/DDBJ whole genome shotgun (WGS) entry which is preliminary data.</text>
</comment>
<dbReference type="OrthoDB" id="9796485at2"/>
<evidence type="ECO:0000256" key="4">
    <source>
        <dbReference type="ARBA" id="ARBA00022801"/>
    </source>
</evidence>
<keyword evidence="3" id="KW-0479">Metal-binding</keyword>
<dbReference type="InterPro" id="IPR036380">
    <property type="entry name" value="Isochorismatase-like_sf"/>
</dbReference>
<dbReference type="AlphaFoldDB" id="A0A0D1BTP0"/>